<organism evidence="7 8">
    <name type="scientific">Dissulfuribacter thermophilus</name>
    <dbReference type="NCBI Taxonomy" id="1156395"/>
    <lineage>
        <taxon>Bacteria</taxon>
        <taxon>Pseudomonadati</taxon>
        <taxon>Thermodesulfobacteriota</taxon>
        <taxon>Dissulfuribacteria</taxon>
        <taxon>Dissulfuribacterales</taxon>
        <taxon>Dissulfuribacteraceae</taxon>
        <taxon>Dissulfuribacter</taxon>
    </lineage>
</organism>
<dbReference type="FunFam" id="3.40.50.970:FF:000129">
    <property type="entry name" value="Transketolase"/>
    <property type="match status" value="1"/>
</dbReference>
<proteinExistence type="inferred from homology"/>
<dbReference type="InterPro" id="IPR005475">
    <property type="entry name" value="Transketolase-like_Pyr-bd"/>
</dbReference>
<dbReference type="EMBL" id="MAGO01000004">
    <property type="protein sequence ID" value="OCC15548.1"/>
    <property type="molecule type" value="Genomic_DNA"/>
</dbReference>
<dbReference type="STRING" id="1156395.DBT_0899"/>
<dbReference type="CDD" id="cd02012">
    <property type="entry name" value="TPP_TK"/>
    <property type="match status" value="1"/>
</dbReference>
<dbReference type="SUPFAM" id="SSF52518">
    <property type="entry name" value="Thiamin diphosphate-binding fold (THDP-binding)"/>
    <property type="match status" value="2"/>
</dbReference>
<name>A0A1B9F6G7_9BACT</name>
<dbReference type="InterPro" id="IPR009014">
    <property type="entry name" value="Transketo_C/PFOR_II"/>
</dbReference>
<evidence type="ECO:0000256" key="4">
    <source>
        <dbReference type="ARBA" id="ARBA00007131"/>
    </source>
</evidence>
<dbReference type="Pfam" id="PF02780">
    <property type="entry name" value="Transketolase_C"/>
    <property type="match status" value="1"/>
</dbReference>
<dbReference type="GO" id="GO:0005737">
    <property type="term" value="C:cytoplasm"/>
    <property type="evidence" value="ECO:0007669"/>
    <property type="project" value="UniProtKB-ARBA"/>
</dbReference>
<dbReference type="CDD" id="cd07033">
    <property type="entry name" value="TPP_PYR_DXS_TK_like"/>
    <property type="match status" value="1"/>
</dbReference>
<keyword evidence="5" id="KW-0786">Thiamine pyrophosphate</keyword>
<dbReference type="Proteomes" id="UP000093080">
    <property type="component" value="Unassembled WGS sequence"/>
</dbReference>
<dbReference type="Gene3D" id="3.40.50.970">
    <property type="match status" value="2"/>
</dbReference>
<dbReference type="OrthoDB" id="8732661at2"/>
<comment type="cofactor">
    <cofactor evidence="1">
        <name>Mn(2+)</name>
        <dbReference type="ChEBI" id="CHEBI:29035"/>
    </cofactor>
</comment>
<accession>A0A1B9F6G7</accession>
<comment type="similarity">
    <text evidence="4">Belongs to the transketolase family.</text>
</comment>
<evidence type="ECO:0000313" key="7">
    <source>
        <dbReference type="EMBL" id="OCC15548.1"/>
    </source>
</evidence>
<reference evidence="7 8" key="1">
    <citation type="submission" date="2016-06" db="EMBL/GenBank/DDBJ databases">
        <title>Respiratory ammonification of nitrate coupled to the oxidation of elemental sulfur in deep-sea autotrophic thermophilic bacteria.</title>
        <authorList>
            <person name="Slobodkina G.B."/>
            <person name="Mardanov A.V."/>
            <person name="Ravin N.V."/>
            <person name="Frolova A.A."/>
            <person name="Viryasiv M.B."/>
            <person name="Chernyh N.A."/>
            <person name="Bonch-Osmolovskaya E.A."/>
            <person name="Slobodkin A.I."/>
        </authorList>
    </citation>
    <scope>NUCLEOTIDE SEQUENCE [LARGE SCALE GENOMIC DNA]</scope>
    <source>
        <strain evidence="7 8">S69</strain>
    </source>
</reference>
<dbReference type="PANTHER" id="PTHR43825">
    <property type="entry name" value="PYRUVATE DEHYDROGENASE E1 COMPONENT"/>
    <property type="match status" value="1"/>
</dbReference>
<dbReference type="NCBIfam" id="NF004556">
    <property type="entry name" value="PRK05899.2-2"/>
    <property type="match status" value="1"/>
</dbReference>
<keyword evidence="8" id="KW-1185">Reference proteome</keyword>
<evidence type="ECO:0000256" key="1">
    <source>
        <dbReference type="ARBA" id="ARBA00001936"/>
    </source>
</evidence>
<comment type="cofactor">
    <cofactor evidence="2">
        <name>Mg(2+)</name>
        <dbReference type="ChEBI" id="CHEBI:18420"/>
    </cofactor>
</comment>
<feature type="domain" description="Transketolase-like pyrimidine-binding" evidence="6">
    <location>
        <begin position="341"/>
        <end position="510"/>
    </location>
</feature>
<dbReference type="PANTHER" id="PTHR43825:SF1">
    <property type="entry name" value="TRANSKETOLASE-LIKE PYRIMIDINE-BINDING DOMAIN-CONTAINING PROTEIN"/>
    <property type="match status" value="1"/>
</dbReference>
<sequence>MGRRNRAVFSIDYKTKEVLSEEDLSQLEEMWRRSVARIIISTTLAGSGHPGGSMSSIHALLLLYAMIRHNPQDPRWEERDRVLMSIGHISPATYSVLAEYGYITEEQFLTEFRRAGSPCAGHVEQAVPGVEWNTGNLGQGLSAGAAMALAQKLKGLKDAKTFVFMGDGEQQKGQIAEARRFAVKYGLSNLFGIVDRNHLQIGGSTEDVMPVRVREEYEASGWNVIYCPNGNDFSLCYKALRQALLKQDIEPEVPTVLVLRTTMGYGVSFMEDQAKYHGAPLKKDDAKKALEELGVDPGLLDEWEQKRANTHIKAVHCKNPEAAYPKIETGVPRVYGAEVNTDCRSAYGNALEDLAKINNSADELKVLGVSCDLEGSVKMQGFHKVSPDAFFEVGIQEHHAAVLAGALSREGFSVFFSTFGVFAVAETYNQHRLSDLNDTHLKVVATHLGLDVGEDGPTHQSIDYVGLLRNIFGFSIFMPADPNQTDRIVRYAARVPGNVFVGMGRSKLPVVLKEDGTPFFDDSYEFVPGRADWLRRGSKATLVAYGSVIPEVLGAWEILKEQGLDVGVLNMASLKPVDRDSLIEAAKIGPVITVEDHIPETGLGGIAASVFVEEGIVPKFRSLGVNSYGASGKPKDLYKMQGLDRESIAEAVKGLCGT</sequence>
<dbReference type="InterPro" id="IPR005474">
    <property type="entry name" value="Transketolase_N"/>
</dbReference>
<dbReference type="Pfam" id="PF02779">
    <property type="entry name" value="Transket_pyr"/>
    <property type="match status" value="1"/>
</dbReference>
<protein>
    <submittedName>
        <fullName evidence="7">Transketolase</fullName>
    </submittedName>
</protein>
<evidence type="ECO:0000256" key="5">
    <source>
        <dbReference type="ARBA" id="ARBA00023052"/>
    </source>
</evidence>
<comment type="caution">
    <text evidence="7">The sequence shown here is derived from an EMBL/GenBank/DDBJ whole genome shotgun (WGS) entry which is preliminary data.</text>
</comment>
<dbReference type="InterPro" id="IPR029061">
    <property type="entry name" value="THDP-binding"/>
</dbReference>
<comment type="cofactor">
    <cofactor evidence="3">
        <name>thiamine diphosphate</name>
        <dbReference type="ChEBI" id="CHEBI:58937"/>
    </cofactor>
</comment>
<dbReference type="AlphaFoldDB" id="A0A1B9F6G7"/>
<dbReference type="SMART" id="SM00861">
    <property type="entry name" value="Transket_pyr"/>
    <property type="match status" value="1"/>
</dbReference>
<gene>
    <name evidence="7" type="ORF">DBT_0899</name>
</gene>
<dbReference type="PATRIC" id="fig|1156395.6.peg.915"/>
<evidence type="ECO:0000256" key="2">
    <source>
        <dbReference type="ARBA" id="ARBA00001946"/>
    </source>
</evidence>
<dbReference type="InterPro" id="IPR033248">
    <property type="entry name" value="Transketolase_C"/>
</dbReference>
<dbReference type="Pfam" id="PF00456">
    <property type="entry name" value="Transketolase_N"/>
    <property type="match status" value="1"/>
</dbReference>
<evidence type="ECO:0000259" key="6">
    <source>
        <dbReference type="SMART" id="SM00861"/>
    </source>
</evidence>
<dbReference type="SUPFAM" id="SSF52922">
    <property type="entry name" value="TK C-terminal domain-like"/>
    <property type="match status" value="1"/>
</dbReference>
<dbReference type="RefSeq" id="WP_067616777.1">
    <property type="nucleotide sequence ID" value="NZ_MAGO01000004.1"/>
</dbReference>
<evidence type="ECO:0000313" key="8">
    <source>
        <dbReference type="Proteomes" id="UP000093080"/>
    </source>
</evidence>
<evidence type="ECO:0000256" key="3">
    <source>
        <dbReference type="ARBA" id="ARBA00001964"/>
    </source>
</evidence>
<dbReference type="Gene3D" id="3.40.50.920">
    <property type="match status" value="1"/>
</dbReference>
<dbReference type="InterPro" id="IPR051157">
    <property type="entry name" value="PDH/Transketolase"/>
</dbReference>